<dbReference type="InterPro" id="IPR058240">
    <property type="entry name" value="rSAM_sf"/>
</dbReference>
<dbReference type="SFLD" id="SFLDS00029">
    <property type="entry name" value="Radical_SAM"/>
    <property type="match status" value="1"/>
</dbReference>
<feature type="domain" description="Radical SAM core" evidence="5">
    <location>
        <begin position="144"/>
        <end position="381"/>
    </location>
</feature>
<keyword evidence="4" id="KW-0411">Iron-sulfur</keyword>
<dbReference type="SMART" id="SM00729">
    <property type="entry name" value="Elp3"/>
    <property type="match status" value="1"/>
</dbReference>
<evidence type="ECO:0000259" key="5">
    <source>
        <dbReference type="PROSITE" id="PS51918"/>
    </source>
</evidence>
<evidence type="ECO:0000256" key="1">
    <source>
        <dbReference type="ARBA" id="ARBA00022691"/>
    </source>
</evidence>
<sequence>MVRVGLIGHNFRYEVFQILNLFYEKEEIEFCQDGFEIESILDGEQVLFKIGEIIEKENIDGSDIKLIKNSLKRTALKALSRYFDKNIPWGILVGIRPTKIVHELKKRGDSLEEIKKHLMQYYLLNEDKANLTIEVAENEAKFLDKEKKQVSIYVGIPFCPTRCVYCSFASNSIYGNEKLVEAYVDSLLKEFDSILSYLKNNGITVDTLYFGGGTPSSLSLEQIDRLLDRLSNYVNLQQLREFTFEAGRPDSIDKNKLVLLKKYGVTRISINPQTMNEETLIKIGRRHSTKDIIDKFNLAREIGINNINMDIIVGLPDEDLGSINKTMEELKKLSPESITIHTMAIKRASILNEMDYKHRTDNVISMYNYATNCCREMGMIPYYMYRQKNMVSPLENVGYSKRGKECIYNIQMIAENISIISLGADAITKLVYDEENRIERVANVKDVKEYINRIDEMINKKIEAIDDILHK</sequence>
<dbReference type="Gene3D" id="3.20.20.70">
    <property type="entry name" value="Aldolase class I"/>
    <property type="match status" value="1"/>
</dbReference>
<dbReference type="SFLD" id="SFLDG01065">
    <property type="entry name" value="anaerobic_coproporphyrinogen-I"/>
    <property type="match status" value="1"/>
</dbReference>
<keyword evidence="2" id="KW-0479">Metal-binding</keyword>
<dbReference type="InterPro" id="IPR006638">
    <property type="entry name" value="Elp3/MiaA/NifB-like_rSAM"/>
</dbReference>
<dbReference type="CDD" id="cd01335">
    <property type="entry name" value="Radical_SAM"/>
    <property type="match status" value="1"/>
</dbReference>
<dbReference type="AlphaFoldDB" id="A0A1M4WRN1"/>
<keyword evidence="3" id="KW-0408">Iron</keyword>
<accession>A0A1M4WRN1</accession>
<evidence type="ECO:0000256" key="3">
    <source>
        <dbReference type="ARBA" id="ARBA00023004"/>
    </source>
</evidence>
<protein>
    <submittedName>
        <fullName evidence="6">Oxygen-independent coproporphyrinogen-3 oxidase</fullName>
    </submittedName>
</protein>
<dbReference type="SUPFAM" id="SSF102114">
    <property type="entry name" value="Radical SAM enzymes"/>
    <property type="match status" value="1"/>
</dbReference>
<dbReference type="GO" id="GO:0003824">
    <property type="term" value="F:catalytic activity"/>
    <property type="evidence" value="ECO:0007669"/>
    <property type="project" value="InterPro"/>
</dbReference>
<reference evidence="7" key="1">
    <citation type="submission" date="2016-11" db="EMBL/GenBank/DDBJ databases">
        <authorList>
            <person name="Varghese N."/>
            <person name="Submissions S."/>
        </authorList>
    </citation>
    <scope>NUCLEOTIDE SEQUENCE [LARGE SCALE GENOMIC DNA]</scope>
    <source>
        <strain evidence="7">DSM 10124</strain>
    </source>
</reference>
<dbReference type="GO" id="GO:0051539">
    <property type="term" value="F:4 iron, 4 sulfur cluster binding"/>
    <property type="evidence" value="ECO:0007669"/>
    <property type="project" value="TreeGrafter"/>
</dbReference>
<proteinExistence type="predicted"/>
<dbReference type="PANTHER" id="PTHR13932">
    <property type="entry name" value="COPROPORPHYRINIGEN III OXIDASE"/>
    <property type="match status" value="1"/>
</dbReference>
<dbReference type="InterPro" id="IPR034505">
    <property type="entry name" value="Coproporphyrinogen-III_oxidase"/>
</dbReference>
<dbReference type="GO" id="GO:0006779">
    <property type="term" value="P:porphyrin-containing compound biosynthetic process"/>
    <property type="evidence" value="ECO:0007669"/>
    <property type="project" value="TreeGrafter"/>
</dbReference>
<keyword evidence="7" id="KW-1185">Reference proteome</keyword>
<dbReference type="NCBIfam" id="TIGR03994">
    <property type="entry name" value="rSAM_HemZ"/>
    <property type="match status" value="1"/>
</dbReference>
<organism evidence="6 7">
    <name type="scientific">Caloramator proteoclasticus DSM 10124</name>
    <dbReference type="NCBI Taxonomy" id="1121262"/>
    <lineage>
        <taxon>Bacteria</taxon>
        <taxon>Bacillati</taxon>
        <taxon>Bacillota</taxon>
        <taxon>Clostridia</taxon>
        <taxon>Eubacteriales</taxon>
        <taxon>Clostridiaceae</taxon>
        <taxon>Caloramator</taxon>
    </lineage>
</organism>
<evidence type="ECO:0000313" key="7">
    <source>
        <dbReference type="Proteomes" id="UP000184423"/>
    </source>
</evidence>
<evidence type="ECO:0000256" key="4">
    <source>
        <dbReference type="ARBA" id="ARBA00023014"/>
    </source>
</evidence>
<dbReference type="Pfam" id="PF04055">
    <property type="entry name" value="Radical_SAM"/>
    <property type="match status" value="1"/>
</dbReference>
<dbReference type="PANTHER" id="PTHR13932:SF1">
    <property type="entry name" value="OXYGEN-INDEPENDENT COPROPORPHYRINOGEN-III OXIDASE-LIKE PROTEIN HEMZ"/>
    <property type="match status" value="1"/>
</dbReference>
<dbReference type="InterPro" id="IPR023995">
    <property type="entry name" value="HemZ"/>
</dbReference>
<dbReference type="SFLD" id="SFLDF00310">
    <property type="entry name" value="oxygen-independent_coproporphy"/>
    <property type="match status" value="1"/>
</dbReference>
<dbReference type="RefSeq" id="WP_073248446.1">
    <property type="nucleotide sequence ID" value="NZ_FQVG01000019.1"/>
</dbReference>
<name>A0A1M4WRN1_9CLOT</name>
<dbReference type="SFLD" id="SFLDG01082">
    <property type="entry name" value="B12-binding_domain_containing"/>
    <property type="match status" value="1"/>
</dbReference>
<dbReference type="GO" id="GO:0046872">
    <property type="term" value="F:metal ion binding"/>
    <property type="evidence" value="ECO:0007669"/>
    <property type="project" value="UniProtKB-KW"/>
</dbReference>
<dbReference type="PROSITE" id="PS51918">
    <property type="entry name" value="RADICAL_SAM"/>
    <property type="match status" value="1"/>
</dbReference>
<gene>
    <name evidence="6" type="ORF">SAMN02746091_01221</name>
</gene>
<dbReference type="InterPro" id="IPR013785">
    <property type="entry name" value="Aldolase_TIM"/>
</dbReference>
<keyword evidence="1" id="KW-0949">S-adenosyl-L-methionine</keyword>
<dbReference type="GO" id="GO:0005737">
    <property type="term" value="C:cytoplasm"/>
    <property type="evidence" value="ECO:0007669"/>
    <property type="project" value="TreeGrafter"/>
</dbReference>
<dbReference type="Proteomes" id="UP000184423">
    <property type="component" value="Unassembled WGS sequence"/>
</dbReference>
<evidence type="ECO:0000256" key="2">
    <source>
        <dbReference type="ARBA" id="ARBA00022723"/>
    </source>
</evidence>
<dbReference type="InterPro" id="IPR007197">
    <property type="entry name" value="rSAM"/>
</dbReference>
<evidence type="ECO:0000313" key="6">
    <source>
        <dbReference type="EMBL" id="SHE83885.1"/>
    </source>
</evidence>
<dbReference type="EMBL" id="FQVG01000019">
    <property type="protein sequence ID" value="SHE83885.1"/>
    <property type="molecule type" value="Genomic_DNA"/>
</dbReference>